<dbReference type="GO" id="GO:0016787">
    <property type="term" value="F:hydrolase activity"/>
    <property type="evidence" value="ECO:0007669"/>
    <property type="project" value="UniProtKB-KW"/>
</dbReference>
<evidence type="ECO:0000256" key="6">
    <source>
        <dbReference type="ARBA" id="ARBA00023118"/>
    </source>
</evidence>
<organism evidence="10 11">
    <name type="scientific">Lysinibacillus macroides</name>
    <dbReference type="NCBI Taxonomy" id="33935"/>
    <lineage>
        <taxon>Bacteria</taxon>
        <taxon>Bacillati</taxon>
        <taxon>Bacillota</taxon>
        <taxon>Bacilli</taxon>
        <taxon>Bacillales</taxon>
        <taxon>Bacillaceae</taxon>
        <taxon>Lysinibacillus</taxon>
    </lineage>
</organism>
<dbReference type="InterPro" id="IPR042211">
    <property type="entry name" value="CRISPR-assoc_Cas1_N"/>
</dbReference>
<dbReference type="NCBIfam" id="TIGR03641">
    <property type="entry name" value="cas1_HMARI"/>
    <property type="match status" value="1"/>
</dbReference>
<comment type="subunit">
    <text evidence="9">Homodimer, forms a heterotetramer with a Cas2 homodimer.</text>
</comment>
<dbReference type="InterPro" id="IPR042206">
    <property type="entry name" value="CRISPR-assoc_Cas1_C"/>
</dbReference>
<dbReference type="InterPro" id="IPR002729">
    <property type="entry name" value="CRISPR-assoc_Cas1"/>
</dbReference>
<dbReference type="Gene3D" id="3.100.10.20">
    <property type="entry name" value="CRISPR-associated endonuclease Cas1, N-terminal domain"/>
    <property type="match status" value="1"/>
</dbReference>
<evidence type="ECO:0000256" key="7">
    <source>
        <dbReference type="ARBA" id="ARBA00023125"/>
    </source>
</evidence>
<dbReference type="PATRIC" id="fig|33935.3.peg.1312"/>
<dbReference type="STRING" id="33935.ADM90_09130"/>
<dbReference type="RefSeq" id="WP_053994657.1">
    <property type="nucleotide sequence ID" value="NZ_CP065643.1"/>
</dbReference>
<dbReference type="AlphaFoldDB" id="A0A0N0CWV4"/>
<comment type="function">
    <text evidence="9">CRISPR (clustered regularly interspaced short palindromic repeat), is an adaptive immune system that provides protection against mobile genetic elements (viruses, transposable elements and conjugative plasmids). CRISPR clusters contain spacers, sequences complementary to antecedent mobile elements, and target invading nucleic acids. CRISPR clusters are transcribed and processed into CRISPR RNA (crRNA). Acts as a dsDNA endonuclease. Involved in the integration of spacer DNA into the CRISPR cassette.</text>
</comment>
<comment type="similarity">
    <text evidence="9">Belongs to the CRISPR-associated endonuclease Cas1 family.</text>
</comment>
<evidence type="ECO:0000256" key="3">
    <source>
        <dbReference type="ARBA" id="ARBA00022759"/>
    </source>
</evidence>
<keyword evidence="7 9" id="KW-0238">DNA-binding</keyword>
<evidence type="ECO:0000313" key="10">
    <source>
        <dbReference type="EMBL" id="KOY83414.1"/>
    </source>
</evidence>
<evidence type="ECO:0000256" key="4">
    <source>
        <dbReference type="ARBA" id="ARBA00022801"/>
    </source>
</evidence>
<dbReference type="GO" id="GO:0051607">
    <property type="term" value="P:defense response to virus"/>
    <property type="evidence" value="ECO:0007669"/>
    <property type="project" value="UniProtKB-UniRule"/>
</dbReference>
<dbReference type="Gene3D" id="1.20.120.920">
    <property type="entry name" value="CRISPR-associated endonuclease Cas1, C-terminal domain"/>
    <property type="match status" value="1"/>
</dbReference>
<keyword evidence="2 9" id="KW-0479">Metal-binding</keyword>
<comment type="caution">
    <text evidence="10">The sequence shown here is derived from an EMBL/GenBank/DDBJ whole genome shotgun (WGS) entry which is preliminary data.</text>
</comment>
<evidence type="ECO:0000256" key="1">
    <source>
        <dbReference type="ARBA" id="ARBA00022722"/>
    </source>
</evidence>
<feature type="binding site" evidence="9">
    <location>
        <position position="219"/>
    </location>
    <ligand>
        <name>Mn(2+)</name>
        <dbReference type="ChEBI" id="CHEBI:29035"/>
    </ligand>
</feature>
<gene>
    <name evidence="9" type="primary">cas1</name>
    <name evidence="10" type="ORF">ADM90_09130</name>
</gene>
<keyword evidence="5 9" id="KW-0460">Magnesium</keyword>
<comment type="cofactor">
    <cofactor evidence="9">
        <name>Mg(2+)</name>
        <dbReference type="ChEBI" id="CHEBI:18420"/>
    </cofactor>
    <cofactor evidence="9">
        <name>Mn(2+)</name>
        <dbReference type="ChEBI" id="CHEBI:29035"/>
    </cofactor>
</comment>
<feature type="binding site" evidence="9">
    <location>
        <position position="234"/>
    </location>
    <ligand>
        <name>Mn(2+)</name>
        <dbReference type="ChEBI" id="CHEBI:29035"/>
    </ligand>
</feature>
<dbReference type="EC" id="3.1.-.-" evidence="9"/>
<dbReference type="HAMAP" id="MF_01470">
    <property type="entry name" value="Cas1"/>
    <property type="match status" value="1"/>
</dbReference>
<accession>A0A0N0CWV4</accession>
<dbReference type="GO" id="GO:0003677">
    <property type="term" value="F:DNA binding"/>
    <property type="evidence" value="ECO:0007669"/>
    <property type="project" value="UniProtKB-KW"/>
</dbReference>
<evidence type="ECO:0000256" key="5">
    <source>
        <dbReference type="ARBA" id="ARBA00022842"/>
    </source>
</evidence>
<keyword evidence="11" id="KW-1185">Reference proteome</keyword>
<keyword evidence="6 9" id="KW-0051">Antiviral defense</keyword>
<dbReference type="OrthoDB" id="9803119at2"/>
<dbReference type="Pfam" id="PF01867">
    <property type="entry name" value="Cas_Cas1"/>
    <property type="match status" value="1"/>
</dbReference>
<proteinExistence type="inferred from homology"/>
<evidence type="ECO:0000256" key="9">
    <source>
        <dbReference type="HAMAP-Rule" id="MF_01470"/>
    </source>
</evidence>
<dbReference type="PANTHER" id="PTHR43219:SF2">
    <property type="entry name" value="CRISPR-ASSOCIATED ENDONUCLEASE CAS1"/>
    <property type="match status" value="1"/>
</dbReference>
<evidence type="ECO:0000256" key="2">
    <source>
        <dbReference type="ARBA" id="ARBA00022723"/>
    </source>
</evidence>
<evidence type="ECO:0000313" key="11">
    <source>
        <dbReference type="Proteomes" id="UP000037977"/>
    </source>
</evidence>
<name>A0A0N0CWV4_9BACI</name>
<dbReference type="GO" id="GO:0043571">
    <property type="term" value="P:maintenance of CRISPR repeat elements"/>
    <property type="evidence" value="ECO:0007669"/>
    <property type="project" value="UniProtKB-UniRule"/>
</dbReference>
<keyword evidence="8 9" id="KW-0464">Manganese</keyword>
<dbReference type="Proteomes" id="UP000037977">
    <property type="component" value="Unassembled WGS sequence"/>
</dbReference>
<keyword evidence="4 9" id="KW-0378">Hydrolase</keyword>
<feature type="binding site" evidence="9">
    <location>
        <position position="153"/>
    </location>
    <ligand>
        <name>Mn(2+)</name>
        <dbReference type="ChEBI" id="CHEBI:29035"/>
    </ligand>
</feature>
<evidence type="ECO:0000256" key="8">
    <source>
        <dbReference type="ARBA" id="ARBA00023211"/>
    </source>
</evidence>
<dbReference type="PANTHER" id="PTHR43219">
    <property type="entry name" value="CRISPR-ASSOCIATED ENDONUCLEASE CAS1"/>
    <property type="match status" value="1"/>
</dbReference>
<dbReference type="GO" id="GO:0046872">
    <property type="term" value="F:metal ion binding"/>
    <property type="evidence" value="ECO:0007669"/>
    <property type="project" value="UniProtKB-UniRule"/>
</dbReference>
<reference evidence="10 11" key="1">
    <citation type="submission" date="2015-07" db="EMBL/GenBank/DDBJ databases">
        <title>Genome sequencing project for genomic taxonomy and phylogenomics of Bacillus-like bacteria.</title>
        <authorList>
            <person name="Liu B."/>
            <person name="Wang J."/>
            <person name="Zhu Y."/>
            <person name="Liu G."/>
            <person name="Chen Q."/>
            <person name="Chen Z."/>
            <person name="Che J."/>
            <person name="Ge C."/>
            <person name="Shi H."/>
            <person name="Pan Z."/>
            <person name="Liu X."/>
        </authorList>
    </citation>
    <scope>NUCLEOTIDE SEQUENCE [LARGE SCALE GENOMIC DNA]</scope>
    <source>
        <strain evidence="10 11">DSM 54</strain>
    </source>
</reference>
<keyword evidence="3 9" id="KW-0255">Endonuclease</keyword>
<keyword evidence="1 9" id="KW-0540">Nuclease</keyword>
<dbReference type="EMBL" id="LGCI01000005">
    <property type="protein sequence ID" value="KOY83414.1"/>
    <property type="molecule type" value="Genomic_DNA"/>
</dbReference>
<protein>
    <recommendedName>
        <fullName evidence="9">CRISPR-associated endonuclease Cas1</fullName>
        <ecNumber evidence="9">3.1.-.-</ecNumber>
    </recommendedName>
</protein>
<dbReference type="InterPro" id="IPR019858">
    <property type="entry name" value="CRISPR-assoc_Cas1_HMARI/TNEAP"/>
</dbReference>
<sequence length="336" mass="39919">MKNVYLFNNGRIQRKDSTISLVLEDGTKKALPIENTENLHVFAEMDFNTSFFNLMNQKDVMLHFYNYYGYYSGSYIPRRKKVAGFVDVQQAAHVLDINKRLYIAQQFVYSAIHHMLRNVRRYKDEVAPFIHEIEQLKKQVADASDIQTLMGIEGKIRFTYYQCFNAIIKNPDFQFTKREKRPPTNPINALISFGNSLMYTAVLSEMYKTQLNPTISYLHEPGSRRYSLSLDLAEIFKPLLMDNLIFMLINKKMIRAEHFEYVEEHICLLNEMGRKIFIAEFEKRMSTTVKHRKLNRQTSYRFLIRLECYKLIKHLIGDEDYKALKAWWWYVRASCL</sequence>
<dbReference type="GO" id="GO:0004520">
    <property type="term" value="F:DNA endonuclease activity"/>
    <property type="evidence" value="ECO:0007669"/>
    <property type="project" value="InterPro"/>
</dbReference>
<dbReference type="NCBIfam" id="TIGR00287">
    <property type="entry name" value="cas1"/>
    <property type="match status" value="1"/>
</dbReference>